<dbReference type="GO" id="GO:0005506">
    <property type="term" value="F:iron ion binding"/>
    <property type="evidence" value="ECO:0007669"/>
    <property type="project" value="InterPro"/>
</dbReference>
<evidence type="ECO:0000256" key="3">
    <source>
        <dbReference type="ARBA" id="ARBA00022617"/>
    </source>
</evidence>
<keyword evidence="3" id="KW-0349">Heme</keyword>
<evidence type="ECO:0000256" key="1">
    <source>
        <dbReference type="ARBA" id="ARBA00004167"/>
    </source>
</evidence>
<sequence>MEYYLVPTTALSLSIALESSMATNQAESKTLNLFSDAVAPRVLPFIHRTVANYGENSFVWVGPIARVNIMNTEYLREIFTKIVVFQKPEANPFIKTLITGLVMHNGEKWAKHRRILSATFNLEKLRVF</sequence>
<dbReference type="OrthoDB" id="1470350at2759"/>
<gene>
    <name evidence="11" type="ORF">PanWU01x14_085680</name>
</gene>
<keyword evidence="4" id="KW-0812">Transmembrane</keyword>
<comment type="subcellular location">
    <subcellularLocation>
        <location evidence="1">Membrane</location>
        <topology evidence="1">Single-pass membrane protein</topology>
    </subcellularLocation>
</comment>
<dbReference type="EMBL" id="JXTB01000054">
    <property type="protein sequence ID" value="PON69784.1"/>
    <property type="molecule type" value="Genomic_DNA"/>
</dbReference>
<evidence type="ECO:0000256" key="5">
    <source>
        <dbReference type="ARBA" id="ARBA00022723"/>
    </source>
</evidence>
<dbReference type="SUPFAM" id="SSF48264">
    <property type="entry name" value="Cytochrome P450"/>
    <property type="match status" value="1"/>
</dbReference>
<dbReference type="InterPro" id="IPR050665">
    <property type="entry name" value="Cytochrome_P450_Monooxygen"/>
</dbReference>
<keyword evidence="12" id="KW-1185">Reference proteome</keyword>
<dbReference type="Pfam" id="PF00067">
    <property type="entry name" value="p450"/>
    <property type="match status" value="1"/>
</dbReference>
<evidence type="ECO:0000313" key="11">
    <source>
        <dbReference type="EMBL" id="PON69784.1"/>
    </source>
</evidence>
<proteinExistence type="inferred from homology"/>
<evidence type="ECO:0000313" key="12">
    <source>
        <dbReference type="Proteomes" id="UP000237105"/>
    </source>
</evidence>
<evidence type="ECO:0000256" key="4">
    <source>
        <dbReference type="ARBA" id="ARBA00022692"/>
    </source>
</evidence>
<comment type="caution">
    <text evidence="11">The sequence shown here is derived from an EMBL/GenBank/DDBJ whole genome shotgun (WGS) entry which is preliminary data.</text>
</comment>
<dbReference type="Gene3D" id="1.10.630.10">
    <property type="entry name" value="Cytochrome P450"/>
    <property type="match status" value="1"/>
</dbReference>
<dbReference type="PANTHER" id="PTHR24282">
    <property type="entry name" value="CYTOCHROME P450 FAMILY MEMBER"/>
    <property type="match status" value="1"/>
</dbReference>
<accession>A0A2P5D924</accession>
<dbReference type="InterPro" id="IPR001128">
    <property type="entry name" value="Cyt_P450"/>
</dbReference>
<dbReference type="Proteomes" id="UP000237105">
    <property type="component" value="Unassembled WGS sequence"/>
</dbReference>
<keyword evidence="10" id="KW-0472">Membrane</keyword>
<dbReference type="GO" id="GO:0016020">
    <property type="term" value="C:membrane"/>
    <property type="evidence" value="ECO:0007669"/>
    <property type="project" value="UniProtKB-SubCell"/>
</dbReference>
<keyword evidence="5" id="KW-0479">Metal-binding</keyword>
<dbReference type="GO" id="GO:0004497">
    <property type="term" value="F:monooxygenase activity"/>
    <property type="evidence" value="ECO:0007669"/>
    <property type="project" value="UniProtKB-KW"/>
</dbReference>
<dbReference type="PANTHER" id="PTHR24282:SF255">
    <property type="entry name" value="CYTOCHROME P450 72A11-RELATED"/>
    <property type="match status" value="1"/>
</dbReference>
<organism evidence="11 12">
    <name type="scientific">Parasponia andersonii</name>
    <name type="common">Sponia andersonii</name>
    <dbReference type="NCBI Taxonomy" id="3476"/>
    <lineage>
        <taxon>Eukaryota</taxon>
        <taxon>Viridiplantae</taxon>
        <taxon>Streptophyta</taxon>
        <taxon>Embryophyta</taxon>
        <taxon>Tracheophyta</taxon>
        <taxon>Spermatophyta</taxon>
        <taxon>Magnoliopsida</taxon>
        <taxon>eudicotyledons</taxon>
        <taxon>Gunneridae</taxon>
        <taxon>Pentapetalae</taxon>
        <taxon>rosids</taxon>
        <taxon>fabids</taxon>
        <taxon>Rosales</taxon>
        <taxon>Cannabaceae</taxon>
        <taxon>Parasponia</taxon>
    </lineage>
</organism>
<keyword evidence="8" id="KW-0408">Iron</keyword>
<evidence type="ECO:0000256" key="9">
    <source>
        <dbReference type="ARBA" id="ARBA00023033"/>
    </source>
</evidence>
<evidence type="ECO:0000256" key="7">
    <source>
        <dbReference type="ARBA" id="ARBA00023002"/>
    </source>
</evidence>
<reference evidence="12" key="1">
    <citation type="submission" date="2016-06" db="EMBL/GenBank/DDBJ databases">
        <title>Parallel loss of symbiosis genes in relatives of nitrogen-fixing non-legume Parasponia.</title>
        <authorList>
            <person name="Van Velzen R."/>
            <person name="Holmer R."/>
            <person name="Bu F."/>
            <person name="Rutten L."/>
            <person name="Van Zeijl A."/>
            <person name="Liu W."/>
            <person name="Santuari L."/>
            <person name="Cao Q."/>
            <person name="Sharma T."/>
            <person name="Shen D."/>
            <person name="Roswanjaya Y."/>
            <person name="Wardhani T."/>
            <person name="Kalhor M.S."/>
            <person name="Jansen J."/>
            <person name="Van den Hoogen J."/>
            <person name="Gungor B."/>
            <person name="Hartog M."/>
            <person name="Hontelez J."/>
            <person name="Verver J."/>
            <person name="Yang W.-C."/>
            <person name="Schijlen E."/>
            <person name="Repin R."/>
            <person name="Schilthuizen M."/>
            <person name="Schranz E."/>
            <person name="Heidstra R."/>
            <person name="Miyata K."/>
            <person name="Fedorova E."/>
            <person name="Kohlen W."/>
            <person name="Bisseling T."/>
            <person name="Smit S."/>
            <person name="Geurts R."/>
        </authorList>
    </citation>
    <scope>NUCLEOTIDE SEQUENCE [LARGE SCALE GENOMIC DNA]</scope>
    <source>
        <strain evidence="12">cv. WU1-14</strain>
    </source>
</reference>
<dbReference type="GO" id="GO:0020037">
    <property type="term" value="F:heme binding"/>
    <property type="evidence" value="ECO:0007669"/>
    <property type="project" value="InterPro"/>
</dbReference>
<keyword evidence="9" id="KW-0503">Monooxygenase</keyword>
<evidence type="ECO:0000256" key="6">
    <source>
        <dbReference type="ARBA" id="ARBA00022989"/>
    </source>
</evidence>
<name>A0A2P5D924_PARAD</name>
<evidence type="ECO:0000256" key="2">
    <source>
        <dbReference type="ARBA" id="ARBA00010617"/>
    </source>
</evidence>
<keyword evidence="6" id="KW-1133">Transmembrane helix</keyword>
<dbReference type="STRING" id="3476.A0A2P5D924"/>
<protein>
    <submittedName>
        <fullName evidence="11">Cytochrome P</fullName>
    </submittedName>
</protein>
<dbReference type="InterPro" id="IPR036396">
    <property type="entry name" value="Cyt_P450_sf"/>
</dbReference>
<evidence type="ECO:0000256" key="8">
    <source>
        <dbReference type="ARBA" id="ARBA00023004"/>
    </source>
</evidence>
<dbReference type="AlphaFoldDB" id="A0A2P5D924"/>
<dbReference type="GO" id="GO:0016705">
    <property type="term" value="F:oxidoreductase activity, acting on paired donors, with incorporation or reduction of molecular oxygen"/>
    <property type="evidence" value="ECO:0007669"/>
    <property type="project" value="InterPro"/>
</dbReference>
<keyword evidence="7" id="KW-0560">Oxidoreductase</keyword>
<comment type="similarity">
    <text evidence="2">Belongs to the cytochrome P450 family.</text>
</comment>
<evidence type="ECO:0000256" key="10">
    <source>
        <dbReference type="ARBA" id="ARBA00023136"/>
    </source>
</evidence>